<accession>A0ABU6WTI5</accession>
<dbReference type="Gene3D" id="4.10.280.10">
    <property type="entry name" value="Helix-loop-helix DNA-binding domain"/>
    <property type="match status" value="1"/>
</dbReference>
<evidence type="ECO:0000259" key="5">
    <source>
        <dbReference type="PROSITE" id="PS50888"/>
    </source>
</evidence>
<dbReference type="PROSITE" id="PS50888">
    <property type="entry name" value="BHLH"/>
    <property type="match status" value="1"/>
</dbReference>
<proteinExistence type="predicted"/>
<reference evidence="6 7" key="1">
    <citation type="journal article" date="2023" name="Plants (Basel)">
        <title>Bridging the Gap: Combining Genomics and Transcriptomics Approaches to Understand Stylosanthes scabra, an Orphan Legume from the Brazilian Caatinga.</title>
        <authorList>
            <person name="Ferreira-Neto J.R.C."/>
            <person name="da Silva M.D."/>
            <person name="Binneck E."/>
            <person name="de Melo N.F."/>
            <person name="da Silva R.H."/>
            <person name="de Melo A.L.T.M."/>
            <person name="Pandolfi V."/>
            <person name="Bustamante F.O."/>
            <person name="Brasileiro-Vidal A.C."/>
            <person name="Benko-Iseppon A.M."/>
        </authorList>
    </citation>
    <scope>NUCLEOTIDE SEQUENCE [LARGE SCALE GENOMIC DNA]</scope>
    <source>
        <tissue evidence="6">Leaves</tissue>
    </source>
</reference>
<organism evidence="6 7">
    <name type="scientific">Stylosanthes scabra</name>
    <dbReference type="NCBI Taxonomy" id="79078"/>
    <lineage>
        <taxon>Eukaryota</taxon>
        <taxon>Viridiplantae</taxon>
        <taxon>Streptophyta</taxon>
        <taxon>Embryophyta</taxon>
        <taxon>Tracheophyta</taxon>
        <taxon>Spermatophyta</taxon>
        <taxon>Magnoliopsida</taxon>
        <taxon>eudicotyledons</taxon>
        <taxon>Gunneridae</taxon>
        <taxon>Pentapetalae</taxon>
        <taxon>rosids</taxon>
        <taxon>fabids</taxon>
        <taxon>Fabales</taxon>
        <taxon>Fabaceae</taxon>
        <taxon>Papilionoideae</taxon>
        <taxon>50 kb inversion clade</taxon>
        <taxon>dalbergioids sensu lato</taxon>
        <taxon>Dalbergieae</taxon>
        <taxon>Pterocarpus clade</taxon>
        <taxon>Stylosanthes</taxon>
    </lineage>
</organism>
<comment type="caution">
    <text evidence="6">The sequence shown here is derived from an EMBL/GenBank/DDBJ whole genome shotgun (WGS) entry which is preliminary data.</text>
</comment>
<dbReference type="PANTHER" id="PTHR13935">
    <property type="entry name" value="ACHAETE-SCUTE TRANSCRIPTION FACTOR-RELATED"/>
    <property type="match status" value="1"/>
</dbReference>
<evidence type="ECO:0000256" key="3">
    <source>
        <dbReference type="ARBA" id="ARBA00023163"/>
    </source>
</evidence>
<keyword evidence="4" id="KW-0539">Nucleus</keyword>
<keyword evidence="2" id="KW-0805">Transcription regulation</keyword>
<evidence type="ECO:0000256" key="1">
    <source>
        <dbReference type="ARBA" id="ARBA00004123"/>
    </source>
</evidence>
<keyword evidence="7" id="KW-1185">Reference proteome</keyword>
<keyword evidence="3" id="KW-0804">Transcription</keyword>
<dbReference type="EMBL" id="JASCZI010183248">
    <property type="protein sequence ID" value="MED6189202.1"/>
    <property type="molecule type" value="Genomic_DNA"/>
</dbReference>
<name>A0ABU6WTI5_9FABA</name>
<evidence type="ECO:0000313" key="6">
    <source>
        <dbReference type="EMBL" id="MED6189202.1"/>
    </source>
</evidence>
<gene>
    <name evidence="6" type="ORF">PIB30_093570</name>
</gene>
<feature type="domain" description="BHLH" evidence="5">
    <location>
        <begin position="12"/>
        <end position="64"/>
    </location>
</feature>
<dbReference type="InterPro" id="IPR036638">
    <property type="entry name" value="HLH_DNA-bd_sf"/>
</dbReference>
<protein>
    <recommendedName>
        <fullName evidence="5">BHLH domain-containing protein</fullName>
    </recommendedName>
</protein>
<dbReference type="Pfam" id="PF00010">
    <property type="entry name" value="HLH"/>
    <property type="match status" value="1"/>
</dbReference>
<sequence>MAHQQRGQASSSTKVERKIIERNRREQMKNLCFKLSSLLPNFNPKEIFPRVEQIEEAVIYIKTLESRVKIAKEKKESLLNKGMKKRCHGLGSSSAFDDDEIQGITLKAPTIEIHELGSMLEIVLMTSGFDNQFIFKEIIRILLEENIEVLSANSSLNGDSMIHVLHAQNHYLFQLGATKVISERLKRFVDGHLQDDILGAQEP</sequence>
<dbReference type="InterPro" id="IPR015660">
    <property type="entry name" value="MASH1/Ascl1a-like"/>
</dbReference>
<evidence type="ECO:0000256" key="4">
    <source>
        <dbReference type="ARBA" id="ARBA00023242"/>
    </source>
</evidence>
<dbReference type="SUPFAM" id="SSF47459">
    <property type="entry name" value="HLH, helix-loop-helix DNA-binding domain"/>
    <property type="match status" value="1"/>
</dbReference>
<evidence type="ECO:0000256" key="2">
    <source>
        <dbReference type="ARBA" id="ARBA00023015"/>
    </source>
</evidence>
<comment type="subcellular location">
    <subcellularLocation>
        <location evidence="1">Nucleus</location>
    </subcellularLocation>
</comment>
<dbReference type="Proteomes" id="UP001341840">
    <property type="component" value="Unassembled WGS sequence"/>
</dbReference>
<evidence type="ECO:0000313" key="7">
    <source>
        <dbReference type="Proteomes" id="UP001341840"/>
    </source>
</evidence>
<dbReference type="InterPro" id="IPR011598">
    <property type="entry name" value="bHLH_dom"/>
</dbReference>
<dbReference type="PANTHER" id="PTHR13935:SF63">
    <property type="entry name" value="BHLH DOMAIN-CONTAINING PROTEIN"/>
    <property type="match status" value="1"/>
</dbReference>